<dbReference type="InterPro" id="IPR000182">
    <property type="entry name" value="GNAT_dom"/>
</dbReference>
<gene>
    <name evidence="5" type="ORF">HNQ51_000180</name>
</gene>
<keyword evidence="6" id="KW-1185">Reference proteome</keyword>
<dbReference type="GO" id="GO:0008999">
    <property type="term" value="F:protein-N-terminal-alanine acetyltransferase activity"/>
    <property type="evidence" value="ECO:0007669"/>
    <property type="project" value="UniProtKB-EC"/>
</dbReference>
<dbReference type="PANTHER" id="PTHR43792">
    <property type="entry name" value="GNAT FAMILY, PUTATIVE (AFU_ORTHOLOGUE AFUA_3G00765)-RELATED-RELATED"/>
    <property type="match status" value="1"/>
</dbReference>
<sequence>MKLETERLRLLPPHPDLAQPLLDFALRNRAHFAPWDPPYPPGFFTLAHWQQGLPKQEAAFAEGSGYRWYVVRPEDPTRVIGKAELSGIGRGPHQSAFLGYAIDAAEQGQGLMHEALRAVVAAAFGPVINLHRLQAGHRVDNHPSARVLDRLGFREIGIARDYLYIDGAWRDHRLTELINAVFVAPVEWRVG</sequence>
<evidence type="ECO:0000256" key="2">
    <source>
        <dbReference type="ARBA" id="ARBA00023315"/>
    </source>
</evidence>
<proteinExistence type="inferred from homology"/>
<organism evidence="5 6">
    <name type="scientific">Inhella inkyongensis</name>
    <dbReference type="NCBI Taxonomy" id="392593"/>
    <lineage>
        <taxon>Bacteria</taxon>
        <taxon>Pseudomonadati</taxon>
        <taxon>Pseudomonadota</taxon>
        <taxon>Betaproteobacteria</taxon>
        <taxon>Burkholderiales</taxon>
        <taxon>Sphaerotilaceae</taxon>
        <taxon>Inhella</taxon>
    </lineage>
</organism>
<evidence type="ECO:0000313" key="6">
    <source>
        <dbReference type="Proteomes" id="UP000554837"/>
    </source>
</evidence>
<accession>A0A840RW35</accession>
<dbReference type="EC" id="2.3.1.267" evidence="5"/>
<comment type="similarity">
    <text evidence="3">Belongs to the acetyltransferase family. RimJ subfamily.</text>
</comment>
<protein>
    <submittedName>
        <fullName evidence="5">Ribosomal-protein-alanine N-acetyltransferase</fullName>
        <ecNumber evidence="5">2.3.1.267</ecNumber>
    </submittedName>
</protein>
<dbReference type="InterPro" id="IPR051531">
    <property type="entry name" value="N-acetyltransferase"/>
</dbReference>
<dbReference type="PANTHER" id="PTHR43792:SF8">
    <property type="entry name" value="[RIBOSOMAL PROTEIN US5]-ALANINE N-ACETYLTRANSFERASE"/>
    <property type="match status" value="1"/>
</dbReference>
<dbReference type="RefSeq" id="WP_175423708.1">
    <property type="nucleotide sequence ID" value="NZ_CP040709.1"/>
</dbReference>
<reference evidence="5 6" key="1">
    <citation type="submission" date="2020-08" db="EMBL/GenBank/DDBJ databases">
        <title>Genomic Encyclopedia of Type Strains, Phase IV (KMG-IV): sequencing the most valuable type-strain genomes for metagenomic binning, comparative biology and taxonomic classification.</title>
        <authorList>
            <person name="Goeker M."/>
        </authorList>
    </citation>
    <scope>NUCLEOTIDE SEQUENCE [LARGE SCALE GENOMIC DNA]</scope>
    <source>
        <strain evidence="5 6">DSM 23958</strain>
    </source>
</reference>
<dbReference type="Gene3D" id="3.40.630.30">
    <property type="match status" value="1"/>
</dbReference>
<feature type="domain" description="N-acetyltransferase" evidence="4">
    <location>
        <begin position="6"/>
        <end position="176"/>
    </location>
</feature>
<keyword evidence="1 5" id="KW-0808">Transferase</keyword>
<dbReference type="InterPro" id="IPR016181">
    <property type="entry name" value="Acyl_CoA_acyltransferase"/>
</dbReference>
<comment type="caution">
    <text evidence="5">The sequence shown here is derived from an EMBL/GenBank/DDBJ whole genome shotgun (WGS) entry which is preliminary data.</text>
</comment>
<keyword evidence="2 5" id="KW-0012">Acyltransferase</keyword>
<dbReference type="AlphaFoldDB" id="A0A840RW35"/>
<evidence type="ECO:0000259" key="4">
    <source>
        <dbReference type="PROSITE" id="PS51186"/>
    </source>
</evidence>
<dbReference type="Proteomes" id="UP000554837">
    <property type="component" value="Unassembled WGS sequence"/>
</dbReference>
<evidence type="ECO:0000313" key="5">
    <source>
        <dbReference type="EMBL" id="MBB5202887.1"/>
    </source>
</evidence>
<name>A0A840RW35_9BURK</name>
<dbReference type="EMBL" id="JACHHO010000001">
    <property type="protein sequence ID" value="MBB5202887.1"/>
    <property type="molecule type" value="Genomic_DNA"/>
</dbReference>
<dbReference type="SUPFAM" id="SSF55729">
    <property type="entry name" value="Acyl-CoA N-acyltransferases (Nat)"/>
    <property type="match status" value="1"/>
</dbReference>
<dbReference type="GO" id="GO:0005737">
    <property type="term" value="C:cytoplasm"/>
    <property type="evidence" value="ECO:0007669"/>
    <property type="project" value="TreeGrafter"/>
</dbReference>
<dbReference type="Pfam" id="PF13302">
    <property type="entry name" value="Acetyltransf_3"/>
    <property type="match status" value="1"/>
</dbReference>
<dbReference type="PROSITE" id="PS51186">
    <property type="entry name" value="GNAT"/>
    <property type="match status" value="1"/>
</dbReference>
<evidence type="ECO:0000256" key="3">
    <source>
        <dbReference type="ARBA" id="ARBA00038502"/>
    </source>
</evidence>
<evidence type="ECO:0000256" key="1">
    <source>
        <dbReference type="ARBA" id="ARBA00022679"/>
    </source>
</evidence>